<accession>A0ABW6SN37</accession>
<sequence length="151" mass="16559">MPRTTKPKLTEQQRFDRVLPHLTRARDQTAAALAAAHPAPGCLPIPALELPTSPADVHAACKAVFANLWTPSGNSRHPAWITARTGCAHMSEDQVLNAFDVVADWYSLLGGAHYYVNNIASLAKSGLQDVEQQEHLRHRLANLATGHRPRF</sequence>
<reference evidence="1 2" key="1">
    <citation type="submission" date="2024-10" db="EMBL/GenBank/DDBJ databases">
        <title>The Natural Products Discovery Center: Release of the First 8490 Sequenced Strains for Exploring Actinobacteria Biosynthetic Diversity.</title>
        <authorList>
            <person name="Kalkreuter E."/>
            <person name="Kautsar S.A."/>
            <person name="Yang D."/>
            <person name="Bader C.D."/>
            <person name="Teijaro C.N."/>
            <person name="Fluegel L."/>
            <person name="Davis C.M."/>
            <person name="Simpson J.R."/>
            <person name="Lauterbach L."/>
            <person name="Steele A.D."/>
            <person name="Gui C."/>
            <person name="Meng S."/>
            <person name="Li G."/>
            <person name="Viehrig K."/>
            <person name="Ye F."/>
            <person name="Su P."/>
            <person name="Kiefer A.F."/>
            <person name="Nichols A."/>
            <person name="Cepeda A.J."/>
            <person name="Yan W."/>
            <person name="Fan B."/>
            <person name="Jiang Y."/>
            <person name="Adhikari A."/>
            <person name="Zheng C.-J."/>
            <person name="Schuster L."/>
            <person name="Cowan T.M."/>
            <person name="Smanski M.J."/>
            <person name="Chevrette M.G."/>
            <person name="De Carvalho L.P.S."/>
            <person name="Shen B."/>
        </authorList>
    </citation>
    <scope>NUCLEOTIDE SEQUENCE [LARGE SCALE GENOMIC DNA]</scope>
    <source>
        <strain evidence="1 2">NPDC002173</strain>
    </source>
</reference>
<name>A0ABW6SN37_9ACTN</name>
<organism evidence="1 2">
    <name type="scientific">Microtetraspora malaysiensis</name>
    <dbReference type="NCBI Taxonomy" id="161358"/>
    <lineage>
        <taxon>Bacteria</taxon>
        <taxon>Bacillati</taxon>
        <taxon>Actinomycetota</taxon>
        <taxon>Actinomycetes</taxon>
        <taxon>Streptosporangiales</taxon>
        <taxon>Streptosporangiaceae</taxon>
        <taxon>Microtetraspora</taxon>
    </lineage>
</organism>
<dbReference type="EMBL" id="JBIASD010000004">
    <property type="protein sequence ID" value="MFF3665414.1"/>
    <property type="molecule type" value="Genomic_DNA"/>
</dbReference>
<protein>
    <submittedName>
        <fullName evidence="1">Uncharacterized protein</fullName>
    </submittedName>
</protein>
<evidence type="ECO:0000313" key="1">
    <source>
        <dbReference type="EMBL" id="MFF3665414.1"/>
    </source>
</evidence>
<proteinExistence type="predicted"/>
<evidence type="ECO:0000313" key="2">
    <source>
        <dbReference type="Proteomes" id="UP001602013"/>
    </source>
</evidence>
<comment type="caution">
    <text evidence="1">The sequence shown here is derived from an EMBL/GenBank/DDBJ whole genome shotgun (WGS) entry which is preliminary data.</text>
</comment>
<keyword evidence="2" id="KW-1185">Reference proteome</keyword>
<dbReference type="RefSeq" id="WP_387409410.1">
    <property type="nucleotide sequence ID" value="NZ_JBIASD010000004.1"/>
</dbReference>
<gene>
    <name evidence="1" type="ORF">ACFYXI_07450</name>
</gene>
<dbReference type="Proteomes" id="UP001602013">
    <property type="component" value="Unassembled WGS sequence"/>
</dbReference>